<keyword evidence="5 6" id="KW-0472">Membrane</keyword>
<feature type="transmembrane region" description="Helical" evidence="6">
    <location>
        <begin position="185"/>
        <end position="202"/>
    </location>
</feature>
<protein>
    <submittedName>
        <fullName evidence="7">YjeF-like protein</fullName>
    </submittedName>
</protein>
<keyword evidence="4 6" id="KW-1133">Transmembrane helix</keyword>
<evidence type="ECO:0000256" key="5">
    <source>
        <dbReference type="ARBA" id="ARBA00023136"/>
    </source>
</evidence>
<keyword evidence="3 6" id="KW-0812">Transmembrane</keyword>
<evidence type="ECO:0000256" key="3">
    <source>
        <dbReference type="ARBA" id="ARBA00022692"/>
    </source>
</evidence>
<dbReference type="EMBL" id="UGQY01000001">
    <property type="protein sequence ID" value="STZ73867.1"/>
    <property type="molecule type" value="Genomic_DNA"/>
</dbReference>
<dbReference type="GO" id="GO:0016787">
    <property type="term" value="F:hydrolase activity"/>
    <property type="evidence" value="ECO:0007669"/>
    <property type="project" value="TreeGrafter"/>
</dbReference>
<evidence type="ECO:0000313" key="8">
    <source>
        <dbReference type="Proteomes" id="UP000255389"/>
    </source>
</evidence>
<dbReference type="PANTHER" id="PTHR31885:SF6">
    <property type="entry name" value="GH04784P"/>
    <property type="match status" value="1"/>
</dbReference>
<organism evidence="7 8">
    <name type="scientific">Mycolicibacterium fortuitum</name>
    <name type="common">Mycobacterium fortuitum</name>
    <dbReference type="NCBI Taxonomy" id="1766"/>
    <lineage>
        <taxon>Bacteria</taxon>
        <taxon>Bacillati</taxon>
        <taxon>Actinomycetota</taxon>
        <taxon>Actinomycetes</taxon>
        <taxon>Mycobacteriales</taxon>
        <taxon>Mycobacteriaceae</taxon>
        <taxon>Mycolicibacterium</taxon>
    </lineage>
</organism>
<evidence type="ECO:0000256" key="4">
    <source>
        <dbReference type="ARBA" id="ARBA00022989"/>
    </source>
</evidence>
<feature type="transmembrane region" description="Helical" evidence="6">
    <location>
        <begin position="78"/>
        <end position="97"/>
    </location>
</feature>
<feature type="transmembrane region" description="Helical" evidence="6">
    <location>
        <begin position="39"/>
        <end position="58"/>
    </location>
</feature>
<comment type="subcellular location">
    <subcellularLocation>
        <location evidence="1">Membrane</location>
        <topology evidence="1">Multi-pass membrane protein</topology>
    </subcellularLocation>
</comment>
<dbReference type="AlphaFoldDB" id="A0A378U962"/>
<feature type="transmembrane region" description="Helical" evidence="6">
    <location>
        <begin position="128"/>
        <end position="148"/>
    </location>
</feature>
<feature type="transmembrane region" description="Helical" evidence="6">
    <location>
        <begin position="209"/>
        <end position="229"/>
    </location>
</feature>
<feature type="transmembrane region" description="Helical" evidence="6">
    <location>
        <begin position="155"/>
        <end position="173"/>
    </location>
</feature>
<accession>A0A378U962</accession>
<dbReference type="Pfam" id="PF07947">
    <property type="entry name" value="YhhN"/>
    <property type="match status" value="1"/>
</dbReference>
<dbReference type="GO" id="GO:0016020">
    <property type="term" value="C:membrane"/>
    <property type="evidence" value="ECO:0007669"/>
    <property type="project" value="UniProtKB-SubCell"/>
</dbReference>
<evidence type="ECO:0000256" key="2">
    <source>
        <dbReference type="ARBA" id="ARBA00007375"/>
    </source>
</evidence>
<evidence type="ECO:0000256" key="6">
    <source>
        <dbReference type="SAM" id="Phobius"/>
    </source>
</evidence>
<name>A0A378U962_MYCFO</name>
<feature type="transmembrane region" description="Helical" evidence="6">
    <location>
        <begin position="102"/>
        <end position="122"/>
    </location>
</feature>
<feature type="transmembrane region" description="Helical" evidence="6">
    <location>
        <begin position="235"/>
        <end position="256"/>
    </location>
</feature>
<dbReference type="Proteomes" id="UP000255389">
    <property type="component" value="Unassembled WGS sequence"/>
</dbReference>
<dbReference type="PANTHER" id="PTHR31885">
    <property type="entry name" value="GH04784P"/>
    <property type="match status" value="1"/>
</dbReference>
<comment type="similarity">
    <text evidence="2">Belongs to the TMEM86 family.</text>
</comment>
<reference evidence="7 8" key="1">
    <citation type="submission" date="2018-06" db="EMBL/GenBank/DDBJ databases">
        <authorList>
            <consortium name="Pathogen Informatics"/>
            <person name="Doyle S."/>
        </authorList>
    </citation>
    <scope>NUCLEOTIDE SEQUENCE [LARGE SCALE GENOMIC DNA]</scope>
    <source>
        <strain evidence="7 8">NCTC1542</strain>
    </source>
</reference>
<proteinExistence type="inferred from homology"/>
<dbReference type="InterPro" id="IPR012506">
    <property type="entry name" value="TMEM86B-like"/>
</dbReference>
<evidence type="ECO:0000313" key="7">
    <source>
        <dbReference type="EMBL" id="STZ73867.1"/>
    </source>
</evidence>
<gene>
    <name evidence="7" type="ORF">NCTC1542_01415</name>
</gene>
<evidence type="ECO:0000256" key="1">
    <source>
        <dbReference type="ARBA" id="ARBA00004141"/>
    </source>
</evidence>
<sequence length="268" mass="28276">MSVDSWNGTASSTFCRMASTAGFSSATDIPQPYAHRVTAWLWVAAAVVAAGYGVFLIVTAMRLPTGADLTGQFTLQPAVKALAAVLLAGAAVAHPIVRERRWLVGALLFSALGDFLLAIPWWEPSFVLGLAAFLVAHLCFLGALVPLARRSTPRLIAVAVTVLACLGLLTWFWPRLVEQGMAVPVVAYIAVLGAMVCTALLARLPTPWTALGAVCFAVSDAMIGISQFVRGDQLLAVPIWWGYAASLVLITAGLFFGRSTPPAAKPAQ</sequence>